<dbReference type="EMBL" id="JH725168">
    <property type="protein sequence ID" value="EJP64536.1"/>
    <property type="molecule type" value="Genomic_DNA"/>
</dbReference>
<dbReference type="InterPro" id="IPR000192">
    <property type="entry name" value="Aminotrans_V_dom"/>
</dbReference>
<organism evidence="2 3">
    <name type="scientific">Beauveria bassiana (strain ARSEF 2860)</name>
    <name type="common">White muscardine disease fungus</name>
    <name type="synonym">Tritirachium shiotae</name>
    <dbReference type="NCBI Taxonomy" id="655819"/>
    <lineage>
        <taxon>Eukaryota</taxon>
        <taxon>Fungi</taxon>
        <taxon>Dikarya</taxon>
        <taxon>Ascomycota</taxon>
        <taxon>Pezizomycotina</taxon>
        <taxon>Sordariomycetes</taxon>
        <taxon>Hypocreomycetidae</taxon>
        <taxon>Hypocreales</taxon>
        <taxon>Cordycipitaceae</taxon>
        <taxon>Beauveria</taxon>
    </lineage>
</organism>
<dbReference type="RefSeq" id="XP_008599849.1">
    <property type="nucleotide sequence ID" value="XM_008601627.1"/>
</dbReference>
<dbReference type="HOGENOM" id="CLU_003433_2_2_1"/>
<feature type="domain" description="Aminotransferase class V" evidence="1">
    <location>
        <begin position="67"/>
        <end position="431"/>
    </location>
</feature>
<evidence type="ECO:0000259" key="1">
    <source>
        <dbReference type="Pfam" id="PF00266"/>
    </source>
</evidence>
<dbReference type="InterPro" id="IPR015422">
    <property type="entry name" value="PyrdxlP-dep_Trfase_small"/>
</dbReference>
<keyword evidence="3" id="KW-1185">Reference proteome</keyword>
<reference evidence="2 3" key="1">
    <citation type="journal article" date="2012" name="Sci. Rep.">
        <title>Genomic perspectives on the evolution of fungal entomopathogenicity in Beauveria bassiana.</title>
        <authorList>
            <person name="Xiao G."/>
            <person name="Ying S.H."/>
            <person name="Zheng P."/>
            <person name="Wang Z.L."/>
            <person name="Zhang S."/>
            <person name="Xie X.Q."/>
            <person name="Shang Y."/>
            <person name="St Leger R.J."/>
            <person name="Zhao G.P."/>
            <person name="Wang C."/>
            <person name="Feng M.G."/>
        </authorList>
    </citation>
    <scope>NUCLEOTIDE SEQUENCE [LARGE SCALE GENOMIC DNA]</scope>
    <source>
        <strain evidence="2 3">ARSEF 2860</strain>
    </source>
</reference>
<evidence type="ECO:0000313" key="3">
    <source>
        <dbReference type="Proteomes" id="UP000002762"/>
    </source>
</evidence>
<name>J5JNE8_BEAB2</name>
<keyword evidence="2" id="KW-0032">Aminotransferase</keyword>
<proteinExistence type="predicted"/>
<dbReference type="AlphaFoldDB" id="J5JNE8"/>
<dbReference type="InParanoid" id="J5JNE8"/>
<evidence type="ECO:0000313" key="2">
    <source>
        <dbReference type="EMBL" id="EJP64536.1"/>
    </source>
</evidence>
<dbReference type="GeneID" id="19889542"/>
<dbReference type="SUPFAM" id="SSF53383">
    <property type="entry name" value="PLP-dependent transferases"/>
    <property type="match status" value="1"/>
</dbReference>
<dbReference type="InterPro" id="IPR015424">
    <property type="entry name" value="PyrdxlP-dep_Trfase"/>
</dbReference>
<dbReference type="PANTHER" id="PTHR43586">
    <property type="entry name" value="CYSTEINE DESULFURASE"/>
    <property type="match status" value="1"/>
</dbReference>
<dbReference type="InterPro" id="IPR015421">
    <property type="entry name" value="PyrdxlP-dep_Trfase_major"/>
</dbReference>
<accession>J5JNE8</accession>
<gene>
    <name evidence="2" type="ORF">BBA_06530</name>
</gene>
<dbReference type="Gene3D" id="3.90.1150.10">
    <property type="entry name" value="Aspartate Aminotransferase, domain 1"/>
    <property type="match status" value="1"/>
</dbReference>
<dbReference type="Gene3D" id="3.40.640.10">
    <property type="entry name" value="Type I PLP-dependent aspartate aminotransferase-like (Major domain)"/>
    <property type="match status" value="1"/>
</dbReference>
<dbReference type="Proteomes" id="UP000002762">
    <property type="component" value="Unassembled WGS sequence"/>
</dbReference>
<sequence>MKRNPALNGMRGSKPAPANVDDNYVFIQQRLAPLPHALRKPRPPPMADFYPEARKRFPALQANLPQVFFDNAGGSQTLDTVIESIRTYLCHSNVQLGGSYAASHRATASYTRAFADAAAFIRASPDEVVFGASATQLLRTLAWTLLRSFAAGDELVVSAIDHEANIAPWVDLAERAGLVVRWWRPRDALDPELHALDLAPLLSPRTRLVACTHASNVLGSVTDIRAISDLAHGVGALVCVDGVAFAPHRPVDVRALGADFYVFSWYKVYGPHVATLYASWGAQAGMRSLGHFFNPQASLADKMGLAAGSYELCQSVSAVVSYLGDGECGSWGGFEDHEEALTEALLAYLRGVPGISIYGKRHVQAARLPIVSFTVEGWDARELVEAVEARSHYGLRWGCFYSNRLVRETLLLKQDGVVRVSLAHYNTMEEVLGLIKILKEVLPLSSERNK</sequence>
<dbReference type="GO" id="GO:0008483">
    <property type="term" value="F:transaminase activity"/>
    <property type="evidence" value="ECO:0007669"/>
    <property type="project" value="UniProtKB-KW"/>
</dbReference>
<dbReference type="PANTHER" id="PTHR43586:SF21">
    <property type="entry name" value="PYRIDOXAL PHOSPHATE (PLP)-DEPENDENT ASPARTATE AMINOTRANSFERASE SUPERFAMILY"/>
    <property type="match status" value="1"/>
</dbReference>
<protein>
    <submittedName>
        <fullName evidence="2">Aminotransferase class-V</fullName>
    </submittedName>
</protein>
<dbReference type="OrthoDB" id="420046at2759"/>
<dbReference type="STRING" id="655819.J5JNE8"/>
<dbReference type="Pfam" id="PF00266">
    <property type="entry name" value="Aminotran_5"/>
    <property type="match status" value="1"/>
</dbReference>
<keyword evidence="2" id="KW-0808">Transferase</keyword>